<dbReference type="InterPro" id="IPR036426">
    <property type="entry name" value="Bulb-type_lectin_dom_sf"/>
</dbReference>
<evidence type="ECO:0000256" key="10">
    <source>
        <dbReference type="SAM" id="SignalP"/>
    </source>
</evidence>
<evidence type="ECO:0000313" key="14">
    <source>
        <dbReference type="EMBL" id="TKW21209.1"/>
    </source>
</evidence>
<dbReference type="InterPro" id="IPR011009">
    <property type="entry name" value="Kinase-like_dom_sf"/>
</dbReference>
<dbReference type="CDD" id="cd01098">
    <property type="entry name" value="PAN_AP_plant"/>
    <property type="match status" value="1"/>
</dbReference>
<dbReference type="GO" id="GO:0030246">
    <property type="term" value="F:carbohydrate binding"/>
    <property type="evidence" value="ECO:0007669"/>
    <property type="project" value="UniProtKB-KW"/>
</dbReference>
<dbReference type="PANTHER" id="PTHR47976:SF116">
    <property type="entry name" value="RECEPTOR-LIKE SERINE_THREONINE-PROTEIN KINASE"/>
    <property type="match status" value="1"/>
</dbReference>
<dbReference type="PANTHER" id="PTHR47976">
    <property type="entry name" value="G-TYPE LECTIN S-RECEPTOR-LIKE SERINE/THREONINE-PROTEIN KINASE SD2-5"/>
    <property type="match status" value="1"/>
</dbReference>
<evidence type="ECO:0000256" key="4">
    <source>
        <dbReference type="ARBA" id="ARBA00022729"/>
    </source>
</evidence>
<dbReference type="Pfam" id="PF01453">
    <property type="entry name" value="B_lectin"/>
    <property type="match status" value="1"/>
</dbReference>
<keyword evidence="15" id="KW-1185">Reference proteome</keyword>
<dbReference type="InterPro" id="IPR008271">
    <property type="entry name" value="Ser/Thr_kinase_AS"/>
</dbReference>
<feature type="domain" description="Apple" evidence="13">
    <location>
        <begin position="242"/>
        <end position="319"/>
    </location>
</feature>
<keyword evidence="9" id="KW-1133">Transmembrane helix</keyword>
<evidence type="ECO:0000313" key="15">
    <source>
        <dbReference type="Proteomes" id="UP000298652"/>
    </source>
</evidence>
<organism evidence="14 15">
    <name type="scientific">Setaria viridis</name>
    <name type="common">Green bristlegrass</name>
    <name type="synonym">Setaria italica subsp. viridis</name>
    <dbReference type="NCBI Taxonomy" id="4556"/>
    <lineage>
        <taxon>Eukaryota</taxon>
        <taxon>Viridiplantae</taxon>
        <taxon>Streptophyta</taxon>
        <taxon>Embryophyta</taxon>
        <taxon>Tracheophyta</taxon>
        <taxon>Spermatophyta</taxon>
        <taxon>Magnoliopsida</taxon>
        <taxon>Liliopsida</taxon>
        <taxon>Poales</taxon>
        <taxon>Poaceae</taxon>
        <taxon>PACMAD clade</taxon>
        <taxon>Panicoideae</taxon>
        <taxon>Panicodae</taxon>
        <taxon>Paniceae</taxon>
        <taxon>Cenchrinae</taxon>
        <taxon>Setaria</taxon>
    </lineage>
</organism>
<protein>
    <recommendedName>
        <fullName evidence="2">non-specific serine/threonine protein kinase</fullName>
        <ecNumber evidence="2">2.7.11.1</ecNumber>
    </recommendedName>
</protein>
<comment type="catalytic activity">
    <reaction evidence="8">
        <text>L-seryl-[protein] + ATP = O-phospho-L-seryl-[protein] + ADP + H(+)</text>
        <dbReference type="Rhea" id="RHEA:17989"/>
        <dbReference type="Rhea" id="RHEA-COMP:9863"/>
        <dbReference type="Rhea" id="RHEA-COMP:11604"/>
        <dbReference type="ChEBI" id="CHEBI:15378"/>
        <dbReference type="ChEBI" id="CHEBI:29999"/>
        <dbReference type="ChEBI" id="CHEBI:30616"/>
        <dbReference type="ChEBI" id="CHEBI:83421"/>
        <dbReference type="ChEBI" id="CHEBI:456216"/>
        <dbReference type="EC" id="2.7.11.1"/>
    </reaction>
</comment>
<keyword evidence="4 10" id="KW-0732">Signal</keyword>
<dbReference type="PROSITE" id="PS50011">
    <property type="entry name" value="PROTEIN_KINASE_DOM"/>
    <property type="match status" value="1"/>
</dbReference>
<evidence type="ECO:0000256" key="3">
    <source>
        <dbReference type="ARBA" id="ARBA00022536"/>
    </source>
</evidence>
<evidence type="ECO:0000256" key="8">
    <source>
        <dbReference type="ARBA" id="ARBA00048679"/>
    </source>
</evidence>
<evidence type="ECO:0000256" key="9">
    <source>
        <dbReference type="SAM" id="Phobius"/>
    </source>
</evidence>
<dbReference type="SMART" id="SM00473">
    <property type="entry name" value="PAN_AP"/>
    <property type="match status" value="1"/>
</dbReference>
<dbReference type="AlphaFoldDB" id="A0A4U6V362"/>
<dbReference type="GO" id="GO:0051707">
    <property type="term" value="P:response to other organism"/>
    <property type="evidence" value="ECO:0007669"/>
    <property type="project" value="UniProtKB-ARBA"/>
</dbReference>
<dbReference type="InterPro" id="IPR003609">
    <property type="entry name" value="Pan_app"/>
</dbReference>
<keyword evidence="5" id="KW-0430">Lectin</keyword>
<dbReference type="Pfam" id="PF00069">
    <property type="entry name" value="Pkinase"/>
    <property type="match status" value="1"/>
</dbReference>
<dbReference type="Pfam" id="PF08276">
    <property type="entry name" value="PAN_2"/>
    <property type="match status" value="1"/>
</dbReference>
<keyword evidence="6" id="KW-0675">Receptor</keyword>
<sequence>MPHPSARPHVLSILLVALFHLHNLSSSNHVLAGNNKLISNNGRFALGFFHTGNESYNTTKNWYLGIWFNKVPKLIPVWLTVYLDGRLVILDKVKLSKIWSSKIGNEAVSDYTFAVLLNNGNLVLSNASNMPSVLWQSFDYPADALIPGAKIGRNKVSGLHYSLTSKKDMYDLAPGFYCTELIFFSTDNGVYFTYAVQHDTLIIFILLDISGHKLLIWLEGSQDWLGIDAGPKDHRTGLSIVNSTDKFYSISSTKLPSNASTIEAALNKEECAQACISQCSCTAYSYATRCSCSIWQTILLNVVKQQQLGSSSSTNEEILYLRLAAKEMPSTAAFGISLTFVVLLLVICRNKRKLLVSIFNNSHGDGGIIAFKYIDVRLATKSFSEKLGGGCFGSVFKGFLHHSSTSIARLDRACQGEKMFRAEICLGVAKELAYLHRSCQECIIHCDIKPQNILLDATFVPKVADLGMAKFLGSNFSRVLTTVRGTIGYLAPEWVSGVAIMPKVDVYSYGMMLLEIVSGRRNSEGECNSNRDGDIESLVDQELSGDANLEEVERMCKLACWCIQDNEFVRPTMVEAV</sequence>
<dbReference type="GO" id="GO:0016020">
    <property type="term" value="C:membrane"/>
    <property type="evidence" value="ECO:0007669"/>
    <property type="project" value="UniProtKB-SubCell"/>
</dbReference>
<keyword evidence="9" id="KW-0812">Transmembrane</keyword>
<evidence type="ECO:0000259" key="13">
    <source>
        <dbReference type="PROSITE" id="PS50948"/>
    </source>
</evidence>
<feature type="chain" id="PRO_5020881774" description="non-specific serine/threonine protein kinase" evidence="10">
    <location>
        <begin position="27"/>
        <end position="577"/>
    </location>
</feature>
<feature type="signal peptide" evidence="10">
    <location>
        <begin position="1"/>
        <end position="26"/>
    </location>
</feature>
<dbReference type="Gramene" id="TKW21209">
    <property type="protein sequence ID" value="TKW21209"/>
    <property type="gene ID" value="SEVIR_4G175800v2"/>
</dbReference>
<dbReference type="Gene3D" id="2.90.10.10">
    <property type="entry name" value="Bulb-type lectin domain"/>
    <property type="match status" value="1"/>
</dbReference>
<dbReference type="SUPFAM" id="SSF56112">
    <property type="entry name" value="Protein kinase-like (PK-like)"/>
    <property type="match status" value="1"/>
</dbReference>
<evidence type="ECO:0000256" key="2">
    <source>
        <dbReference type="ARBA" id="ARBA00012513"/>
    </source>
</evidence>
<evidence type="ECO:0000256" key="1">
    <source>
        <dbReference type="ARBA" id="ARBA00004479"/>
    </source>
</evidence>
<feature type="transmembrane region" description="Helical" evidence="9">
    <location>
        <begin position="328"/>
        <end position="348"/>
    </location>
</feature>
<gene>
    <name evidence="14" type="ORF">SEVIR_4G175800v2</name>
</gene>
<dbReference type="OMA" id="RNSEGEC"/>
<feature type="domain" description="Protein kinase" evidence="11">
    <location>
        <begin position="248"/>
        <end position="577"/>
    </location>
</feature>
<evidence type="ECO:0000259" key="11">
    <source>
        <dbReference type="PROSITE" id="PS50011"/>
    </source>
</evidence>
<dbReference type="InterPro" id="IPR000719">
    <property type="entry name" value="Prot_kinase_dom"/>
</dbReference>
<dbReference type="SMART" id="SM00220">
    <property type="entry name" value="S_TKc"/>
    <property type="match status" value="1"/>
</dbReference>
<dbReference type="Proteomes" id="UP000298652">
    <property type="component" value="Chromosome 4"/>
</dbReference>
<reference evidence="14" key="1">
    <citation type="submission" date="2019-03" db="EMBL/GenBank/DDBJ databases">
        <title>WGS assembly of Setaria viridis.</title>
        <authorList>
            <person name="Huang P."/>
            <person name="Jenkins J."/>
            <person name="Grimwood J."/>
            <person name="Barry K."/>
            <person name="Healey A."/>
            <person name="Mamidi S."/>
            <person name="Sreedasyam A."/>
            <person name="Shu S."/>
            <person name="Feldman M."/>
            <person name="Wu J."/>
            <person name="Yu Y."/>
            <person name="Chen C."/>
            <person name="Johnson J."/>
            <person name="Rokhsar D."/>
            <person name="Baxter I."/>
            <person name="Schmutz J."/>
            <person name="Brutnell T."/>
            <person name="Kellogg E."/>
        </authorList>
    </citation>
    <scope>NUCLEOTIDE SEQUENCE [LARGE SCALE GENOMIC DNA]</scope>
</reference>
<proteinExistence type="predicted"/>
<evidence type="ECO:0000256" key="7">
    <source>
        <dbReference type="ARBA" id="ARBA00047899"/>
    </source>
</evidence>
<dbReference type="SMART" id="SM00108">
    <property type="entry name" value="B_lectin"/>
    <property type="match status" value="1"/>
</dbReference>
<dbReference type="PROSITE" id="PS50927">
    <property type="entry name" value="BULB_LECTIN"/>
    <property type="match status" value="1"/>
</dbReference>
<dbReference type="CDD" id="cd00028">
    <property type="entry name" value="B_lectin"/>
    <property type="match status" value="1"/>
</dbReference>
<dbReference type="EC" id="2.7.11.1" evidence="2"/>
<dbReference type="GO" id="GO:0005524">
    <property type="term" value="F:ATP binding"/>
    <property type="evidence" value="ECO:0007669"/>
    <property type="project" value="InterPro"/>
</dbReference>
<evidence type="ECO:0000256" key="6">
    <source>
        <dbReference type="ARBA" id="ARBA00023170"/>
    </source>
</evidence>
<dbReference type="InterPro" id="IPR051343">
    <property type="entry name" value="G-type_lectin_kinases/EP1-like"/>
</dbReference>
<accession>A0A4U6V362</accession>
<dbReference type="Gene3D" id="1.10.510.10">
    <property type="entry name" value="Transferase(Phosphotransferase) domain 1"/>
    <property type="match status" value="1"/>
</dbReference>
<evidence type="ECO:0000256" key="5">
    <source>
        <dbReference type="ARBA" id="ARBA00022734"/>
    </source>
</evidence>
<name>A0A4U6V362_SETVI</name>
<dbReference type="InterPro" id="IPR001480">
    <property type="entry name" value="Bulb-type_lectin_dom"/>
</dbReference>
<keyword evidence="9" id="KW-0472">Membrane</keyword>
<feature type="domain" description="Bulb-type lectin" evidence="12">
    <location>
        <begin position="22"/>
        <end position="137"/>
    </location>
</feature>
<dbReference type="GO" id="GO:0004674">
    <property type="term" value="F:protein serine/threonine kinase activity"/>
    <property type="evidence" value="ECO:0007669"/>
    <property type="project" value="UniProtKB-EC"/>
</dbReference>
<dbReference type="EMBL" id="CM016555">
    <property type="protein sequence ID" value="TKW21209.1"/>
    <property type="molecule type" value="Genomic_DNA"/>
</dbReference>
<comment type="subcellular location">
    <subcellularLocation>
        <location evidence="1">Membrane</location>
        <topology evidence="1">Single-pass type I membrane protein</topology>
    </subcellularLocation>
</comment>
<evidence type="ECO:0000259" key="12">
    <source>
        <dbReference type="PROSITE" id="PS50927"/>
    </source>
</evidence>
<dbReference type="SUPFAM" id="SSF51110">
    <property type="entry name" value="alpha-D-mannose-specific plant lectins"/>
    <property type="match status" value="1"/>
</dbReference>
<dbReference type="PROSITE" id="PS50948">
    <property type="entry name" value="PAN"/>
    <property type="match status" value="1"/>
</dbReference>
<keyword evidence="3" id="KW-0245">EGF-like domain</keyword>
<dbReference type="PROSITE" id="PS00108">
    <property type="entry name" value="PROTEIN_KINASE_ST"/>
    <property type="match status" value="1"/>
</dbReference>
<comment type="catalytic activity">
    <reaction evidence="7">
        <text>L-threonyl-[protein] + ATP = O-phospho-L-threonyl-[protein] + ADP + H(+)</text>
        <dbReference type="Rhea" id="RHEA:46608"/>
        <dbReference type="Rhea" id="RHEA-COMP:11060"/>
        <dbReference type="Rhea" id="RHEA-COMP:11605"/>
        <dbReference type="ChEBI" id="CHEBI:15378"/>
        <dbReference type="ChEBI" id="CHEBI:30013"/>
        <dbReference type="ChEBI" id="CHEBI:30616"/>
        <dbReference type="ChEBI" id="CHEBI:61977"/>
        <dbReference type="ChEBI" id="CHEBI:456216"/>
        <dbReference type="EC" id="2.7.11.1"/>
    </reaction>
</comment>